<organism evidence="7 8">
    <name type="scientific">Cherax quadricarinatus</name>
    <name type="common">Australian red claw crayfish</name>
    <dbReference type="NCBI Taxonomy" id="27406"/>
    <lineage>
        <taxon>Eukaryota</taxon>
        <taxon>Metazoa</taxon>
        <taxon>Ecdysozoa</taxon>
        <taxon>Arthropoda</taxon>
        <taxon>Crustacea</taxon>
        <taxon>Multicrustacea</taxon>
        <taxon>Malacostraca</taxon>
        <taxon>Eumalacostraca</taxon>
        <taxon>Eucarida</taxon>
        <taxon>Decapoda</taxon>
        <taxon>Pleocyemata</taxon>
        <taxon>Astacidea</taxon>
        <taxon>Parastacoidea</taxon>
        <taxon>Parastacidae</taxon>
        <taxon>Cherax</taxon>
    </lineage>
</organism>
<comment type="caution">
    <text evidence="7">The sequence shown here is derived from an EMBL/GenBank/DDBJ whole genome shotgun (WGS) entry which is preliminary data.</text>
</comment>
<reference evidence="7 8" key="1">
    <citation type="journal article" date="2024" name="BMC Genomics">
        <title>Genome assembly of redclaw crayfish (Cherax quadricarinatus) provides insights into its immune adaptation and hypoxia tolerance.</title>
        <authorList>
            <person name="Liu Z."/>
            <person name="Zheng J."/>
            <person name="Li H."/>
            <person name="Fang K."/>
            <person name="Wang S."/>
            <person name="He J."/>
            <person name="Zhou D."/>
            <person name="Weng S."/>
            <person name="Chi M."/>
            <person name="Gu Z."/>
            <person name="He J."/>
            <person name="Li F."/>
            <person name="Wang M."/>
        </authorList>
    </citation>
    <scope>NUCLEOTIDE SEQUENCE [LARGE SCALE GENOMIC DNA]</scope>
    <source>
        <strain evidence="7">ZL_2023a</strain>
    </source>
</reference>
<gene>
    <name evidence="7" type="ORF">OTU49_010390</name>
</gene>
<keyword evidence="8" id="KW-1185">Reference proteome</keyword>
<feature type="compositionally biased region" description="Basic and acidic residues" evidence="4">
    <location>
        <begin position="714"/>
        <end position="723"/>
    </location>
</feature>
<dbReference type="GO" id="GO:0120293">
    <property type="term" value="C:dynein axonemal particle"/>
    <property type="evidence" value="ECO:0007669"/>
    <property type="project" value="UniProtKB-SubCell"/>
</dbReference>
<feature type="compositionally biased region" description="Low complexity" evidence="4">
    <location>
        <begin position="802"/>
        <end position="820"/>
    </location>
</feature>
<accession>A0AAW0WFX2</accession>
<dbReference type="EMBL" id="JARKIK010000080">
    <property type="protein sequence ID" value="KAK8726145.1"/>
    <property type="molecule type" value="Genomic_DNA"/>
</dbReference>
<feature type="domain" description="PIH1D1/2/3 CS-like" evidence="6">
    <location>
        <begin position="254"/>
        <end position="355"/>
    </location>
</feature>
<dbReference type="InterPro" id="IPR050734">
    <property type="entry name" value="PIH1/Kintoun_subfamily"/>
</dbReference>
<dbReference type="Pfam" id="PF08190">
    <property type="entry name" value="PIH1"/>
    <property type="match status" value="1"/>
</dbReference>
<dbReference type="HAMAP" id="MF_03069">
    <property type="entry name" value="Kintoun"/>
    <property type="match status" value="1"/>
</dbReference>
<feature type="region of interest" description="Disordered" evidence="4">
    <location>
        <begin position="769"/>
        <end position="820"/>
    </location>
</feature>
<feature type="compositionally biased region" description="Low complexity" evidence="4">
    <location>
        <begin position="771"/>
        <end position="794"/>
    </location>
</feature>
<evidence type="ECO:0000256" key="2">
    <source>
        <dbReference type="ARBA" id="ARBA00024190"/>
    </source>
</evidence>
<dbReference type="GO" id="GO:0060285">
    <property type="term" value="P:cilium-dependent cell motility"/>
    <property type="evidence" value="ECO:0007669"/>
    <property type="project" value="UniProtKB-UniRule"/>
</dbReference>
<evidence type="ECO:0000256" key="4">
    <source>
        <dbReference type="SAM" id="MobiDB-lite"/>
    </source>
</evidence>
<dbReference type="Proteomes" id="UP001445076">
    <property type="component" value="Unassembled WGS sequence"/>
</dbReference>
<comment type="similarity">
    <text evidence="3">Belongs to the PIH1 family. Kintoun subfamily.</text>
</comment>
<dbReference type="AlphaFoldDB" id="A0AAW0WFX2"/>
<feature type="region of interest" description="Disordered" evidence="4">
    <location>
        <begin position="365"/>
        <end position="398"/>
    </location>
</feature>
<feature type="compositionally biased region" description="Basic and acidic residues" evidence="4">
    <location>
        <begin position="540"/>
        <end position="556"/>
    </location>
</feature>
<feature type="compositionally biased region" description="Low complexity" evidence="4">
    <location>
        <begin position="365"/>
        <end position="374"/>
    </location>
</feature>
<evidence type="ECO:0000256" key="1">
    <source>
        <dbReference type="ARBA" id="ARBA00022490"/>
    </source>
</evidence>
<feature type="domain" description="PIH1 N-terminal" evidence="5">
    <location>
        <begin position="43"/>
        <end position="204"/>
    </location>
</feature>
<name>A0AAW0WFX2_CHEQU</name>
<keyword evidence="1 3" id="KW-0963">Cytoplasm</keyword>
<evidence type="ECO:0000259" key="5">
    <source>
        <dbReference type="Pfam" id="PF08190"/>
    </source>
</evidence>
<dbReference type="PANTHER" id="PTHR22997:SF3">
    <property type="entry name" value="PROTEIN KINTOUN"/>
    <property type="match status" value="1"/>
</dbReference>
<dbReference type="InterPro" id="IPR008978">
    <property type="entry name" value="HSP20-like_chaperone"/>
</dbReference>
<dbReference type="InterPro" id="IPR041442">
    <property type="entry name" value="PIH1D1/2/3_CS-like"/>
</dbReference>
<dbReference type="InterPro" id="IPR012981">
    <property type="entry name" value="PIH1_N"/>
</dbReference>
<sequence>MASRDTYSCGDVFSKEDLSLLARSLQDEQFRALFSEYAKEVCEPENQKQFERELKQMEKERGVEAVFIHPSPGFVLAVGGQDGGPVFVNICASEVVQRPSFVNVDDGVMVGQNWSLPHALPKPRREWLSNKVRVSGVCGQAMVHDVVFHPEALHLASTNPFMKHTLIQTAVESLSKTFQLKIGQPQELGSVKYVGKPIRSVIKRVVDMKLFEESEKMSFQHDERTSGGLKTTENKNKMALEKSTNSVMQVVGPLKPQYKIKHVSKVDLQDFSVQLIPQCGPAWRPQALEVEVELPGVARASQVNANVWPQSILLSTNSDPQYKLDLPLPYPVDEDSSAAKFDLSTQKLTLTLSVIPARKKDQVSVYDYSPSSDSGIECEPDYRTNSDGDNSSEVSVSSQEDRLKEVNAAQEDDSVFETQSQVRATLVPGYSVKQSLESLYVILHCGNVLPSSVTAKQIDDQTVSVELSSIGGGHTLLHYGLKIVSRPNHIAKSGVTYKLENGTVEIIIKKAVAELWESCQIGDGENTTTVVPTPASALDTDTKSSQKQTKDTEDCTNKNVITAKKEEKTKDGSEGSKVVPRVPRMSRTVSMCETGTAQTVRLRGPTCSWPRGILKCRTRSLSESHIGSFTPVAPLELESSSTDLKVLEDKQREYKEEGEESVEESISSSLGEKKSVRFNEVVSRQLFRSNSSILGQRAKNQRKAMRKRKGQQRRASESDRENDQGQQSSDPLPVAVSNSTDEDTDATTTDTTEVDDLDDINLHSISLDVKNNNNVNNSNSHIYNSSNANNPESSNHNEKENINNNKNIIGNNSDGINNENSYDGFVVKTSKKKRKSKKNTTFEPSNNFIFQLDIDN</sequence>
<evidence type="ECO:0000313" key="8">
    <source>
        <dbReference type="Proteomes" id="UP001445076"/>
    </source>
</evidence>
<proteinExistence type="inferred from homology"/>
<protein>
    <recommendedName>
        <fullName evidence="3">Protein kintoun</fullName>
    </recommendedName>
    <alternativeName>
        <fullName evidence="3">Dynein assembly factor 2, axonemal homolog</fullName>
    </alternativeName>
</protein>
<feature type="region of interest" description="Disordered" evidence="4">
    <location>
        <begin position="651"/>
        <end position="670"/>
    </location>
</feature>
<dbReference type="CDD" id="cd06463">
    <property type="entry name" value="p23_like"/>
    <property type="match status" value="1"/>
</dbReference>
<comment type="function">
    <text evidence="3">Required for cytoplasmic pre-assembly of axonemal dyneins, thereby playing a central role in motility in cilia and flagella. Involved in pre-assembly of dynein arm complexes in the cytoplasm before intraflagellar transport loads them for the ciliary compartment.</text>
</comment>
<dbReference type="PANTHER" id="PTHR22997">
    <property type="entry name" value="PIH1 DOMAIN-CONTAINING PROTEIN 1"/>
    <property type="match status" value="1"/>
</dbReference>
<feature type="compositionally biased region" description="Polar residues" evidence="4">
    <location>
        <begin position="387"/>
        <end position="398"/>
    </location>
</feature>
<feature type="region of interest" description="Disordered" evidence="4">
    <location>
        <begin position="526"/>
        <end position="556"/>
    </location>
</feature>
<dbReference type="SUPFAM" id="SSF49764">
    <property type="entry name" value="HSP20-like chaperones"/>
    <property type="match status" value="1"/>
</dbReference>
<evidence type="ECO:0000256" key="3">
    <source>
        <dbReference type="HAMAP-Rule" id="MF_03069"/>
    </source>
</evidence>
<evidence type="ECO:0000259" key="6">
    <source>
        <dbReference type="Pfam" id="PF18201"/>
    </source>
</evidence>
<feature type="region of interest" description="Disordered" evidence="4">
    <location>
        <begin position="692"/>
        <end position="755"/>
    </location>
</feature>
<dbReference type="InterPro" id="IPR034727">
    <property type="entry name" value="Kintoun"/>
</dbReference>
<feature type="compositionally biased region" description="Basic residues" evidence="4">
    <location>
        <begin position="699"/>
        <end position="712"/>
    </location>
</feature>
<dbReference type="GO" id="GO:0070286">
    <property type="term" value="P:axonemal dynein complex assembly"/>
    <property type="evidence" value="ECO:0007669"/>
    <property type="project" value="UniProtKB-UniRule"/>
</dbReference>
<evidence type="ECO:0000313" key="7">
    <source>
        <dbReference type="EMBL" id="KAK8726145.1"/>
    </source>
</evidence>
<comment type="subcellular location">
    <subcellularLocation>
        <location evidence="3">Cytoplasm</location>
    </subcellularLocation>
    <subcellularLocation>
        <location evidence="2">Dynein axonemal particle</location>
    </subcellularLocation>
</comment>
<dbReference type="Pfam" id="PF18201">
    <property type="entry name" value="PIH1_CS"/>
    <property type="match status" value="1"/>
</dbReference>